<dbReference type="InterPro" id="IPR011990">
    <property type="entry name" value="TPR-like_helical_dom_sf"/>
</dbReference>
<feature type="region of interest" description="Disordered" evidence="2">
    <location>
        <begin position="1"/>
        <end position="37"/>
    </location>
</feature>
<dbReference type="Gene3D" id="1.25.40.10">
    <property type="entry name" value="Tetratricopeptide repeat domain"/>
    <property type="match status" value="1"/>
</dbReference>
<dbReference type="GeneID" id="33554300"/>
<dbReference type="SUPFAM" id="SSF48452">
    <property type="entry name" value="TPR-like"/>
    <property type="match status" value="1"/>
</dbReference>
<dbReference type="Proteomes" id="UP000193218">
    <property type="component" value="Unassembled WGS sequence"/>
</dbReference>
<reference evidence="3 4" key="1">
    <citation type="submission" date="2017-03" db="EMBL/GenBank/DDBJ databases">
        <title>Widespread Adenine N6-methylation of Active Genes in Fungi.</title>
        <authorList>
            <consortium name="DOE Joint Genome Institute"/>
            <person name="Mondo S.J."/>
            <person name="Dannebaum R.O."/>
            <person name="Kuo R.C."/>
            <person name="Louie K.B."/>
            <person name="Bewick A.J."/>
            <person name="Labutti K."/>
            <person name="Haridas S."/>
            <person name="Kuo A."/>
            <person name="Salamov A."/>
            <person name="Ahrendt S.R."/>
            <person name="Lau R."/>
            <person name="Bowen B.P."/>
            <person name="Lipzen A."/>
            <person name="Sullivan W."/>
            <person name="Andreopoulos W.B."/>
            <person name="Clum A."/>
            <person name="Lindquist E."/>
            <person name="Daum C."/>
            <person name="Northen T.R."/>
            <person name="Ramamoorthy G."/>
            <person name="Schmitz R.J."/>
            <person name="Gryganskyi A."/>
            <person name="Culley D."/>
            <person name="Magnuson J."/>
            <person name="James T.Y."/>
            <person name="O'Malley M.A."/>
            <person name="Stajich J.E."/>
            <person name="Spatafora J.W."/>
            <person name="Visel A."/>
            <person name="Grigoriev I.V."/>
        </authorList>
    </citation>
    <scope>NUCLEOTIDE SEQUENCE [LARGE SCALE GENOMIC DNA]</scope>
    <source>
        <strain evidence="3 4">NRRL Y-17943</strain>
    </source>
</reference>
<dbReference type="InParanoid" id="A0A1Y1UQD0"/>
<evidence type="ECO:0000313" key="3">
    <source>
        <dbReference type="EMBL" id="ORX39345.1"/>
    </source>
</evidence>
<dbReference type="AlphaFoldDB" id="A0A1Y1UQD0"/>
<dbReference type="SMART" id="SM00028">
    <property type="entry name" value="TPR"/>
    <property type="match status" value="1"/>
</dbReference>
<gene>
    <name evidence="3" type="ORF">BD324DRAFT_326330</name>
</gene>
<feature type="compositionally biased region" description="Basic and acidic residues" evidence="2">
    <location>
        <begin position="388"/>
        <end position="402"/>
    </location>
</feature>
<protein>
    <submittedName>
        <fullName evidence="3">Uncharacterized protein</fullName>
    </submittedName>
</protein>
<proteinExistence type="predicted"/>
<evidence type="ECO:0000313" key="4">
    <source>
        <dbReference type="Proteomes" id="UP000193218"/>
    </source>
</evidence>
<dbReference type="STRING" id="4999.A0A1Y1UQD0"/>
<feature type="compositionally biased region" description="Basic residues" evidence="2">
    <location>
        <begin position="1"/>
        <end position="12"/>
    </location>
</feature>
<dbReference type="InterPro" id="IPR019734">
    <property type="entry name" value="TPR_rpt"/>
</dbReference>
<keyword evidence="1" id="KW-0802">TPR repeat</keyword>
<evidence type="ECO:0000256" key="2">
    <source>
        <dbReference type="SAM" id="MobiDB-lite"/>
    </source>
</evidence>
<keyword evidence="4" id="KW-1185">Reference proteome</keyword>
<organism evidence="3 4">
    <name type="scientific">Kockovaella imperatae</name>
    <dbReference type="NCBI Taxonomy" id="4999"/>
    <lineage>
        <taxon>Eukaryota</taxon>
        <taxon>Fungi</taxon>
        <taxon>Dikarya</taxon>
        <taxon>Basidiomycota</taxon>
        <taxon>Agaricomycotina</taxon>
        <taxon>Tremellomycetes</taxon>
        <taxon>Tremellales</taxon>
        <taxon>Cuniculitremaceae</taxon>
        <taxon>Kockovaella</taxon>
    </lineage>
</organism>
<dbReference type="PROSITE" id="PS50005">
    <property type="entry name" value="TPR"/>
    <property type="match status" value="1"/>
</dbReference>
<dbReference type="Pfam" id="PF13432">
    <property type="entry name" value="TPR_16"/>
    <property type="match status" value="1"/>
</dbReference>
<accession>A0A1Y1UQD0</accession>
<dbReference type="FunCoup" id="A0A1Y1UQD0">
    <property type="interactions" value="69"/>
</dbReference>
<evidence type="ECO:0000256" key="1">
    <source>
        <dbReference type="PROSITE-ProRule" id="PRU00339"/>
    </source>
</evidence>
<dbReference type="CDD" id="cd24142">
    <property type="entry name" value="ACL4-like"/>
    <property type="match status" value="1"/>
</dbReference>
<comment type="caution">
    <text evidence="3">The sequence shown here is derived from an EMBL/GenBank/DDBJ whole genome shotgun (WGS) entry which is preliminary data.</text>
</comment>
<dbReference type="RefSeq" id="XP_021873208.1">
    <property type="nucleotide sequence ID" value="XM_022012492.1"/>
</dbReference>
<dbReference type="EMBL" id="NBSH01000003">
    <property type="protein sequence ID" value="ORX39345.1"/>
    <property type="molecule type" value="Genomic_DNA"/>
</dbReference>
<feature type="region of interest" description="Disordered" evidence="2">
    <location>
        <begin position="375"/>
        <end position="414"/>
    </location>
</feature>
<dbReference type="OrthoDB" id="1914839at2759"/>
<feature type="region of interest" description="Disordered" evidence="2">
    <location>
        <begin position="309"/>
        <end position="334"/>
    </location>
</feature>
<feature type="repeat" description="TPR" evidence="1">
    <location>
        <begin position="36"/>
        <end position="69"/>
    </location>
</feature>
<feature type="compositionally biased region" description="Acidic residues" evidence="2">
    <location>
        <begin position="403"/>
        <end position="414"/>
    </location>
</feature>
<sequence length="414" mass="45698">MSKTKNKAKRNGLPKGKGGNSAARATEAGPSSAPTSSSLIDKAHVLLAQSNFELAIKFLKRALELEPANLEAREVLGVAELEGGDEELGRSHLLQLFPPHTDEPPHTPSPYLYLAQTANDPREALGYYSTAAAMTERALAGLSSQKGKGRISKGQDDQEEEVAAAKAMAVTALIAMVEIWMSDLCFEPEAEKNCDDLISRALSISPDDFEARLSLASIRISQQRAEDAVKVIMNLYEELEEKEAFDPSLPALPTRLSLVRLLLENNHHLPALSIVTTAREEDSLEVESAYLEGWAWYLRAEALLGDPSLQKIRPQESTTQKNEDEEEEDGPESISAEACFSESMRALLECAQLFSEQDYPDEGIGSHVKELLENLEKRGVQPAEMEMEDRVDGQDDQDGRDWEDVEEVEDVEMD</sequence>
<name>A0A1Y1UQD0_9TREE</name>